<organism evidence="2 3">
    <name type="scientific">Chitinimonas lacunae</name>
    <dbReference type="NCBI Taxonomy" id="1963018"/>
    <lineage>
        <taxon>Bacteria</taxon>
        <taxon>Pseudomonadati</taxon>
        <taxon>Pseudomonadota</taxon>
        <taxon>Betaproteobacteria</taxon>
        <taxon>Neisseriales</taxon>
        <taxon>Chitinibacteraceae</taxon>
        <taxon>Chitinimonas</taxon>
    </lineage>
</organism>
<feature type="signal peptide" evidence="1">
    <location>
        <begin position="1"/>
        <end position="17"/>
    </location>
</feature>
<reference evidence="3" key="1">
    <citation type="journal article" date="2019" name="Int. J. Syst. Evol. Microbiol.">
        <title>The Global Catalogue of Microorganisms (GCM) 10K type strain sequencing project: providing services to taxonomists for standard genome sequencing and annotation.</title>
        <authorList>
            <consortium name="The Broad Institute Genomics Platform"/>
            <consortium name="The Broad Institute Genome Sequencing Center for Infectious Disease"/>
            <person name="Wu L."/>
            <person name="Ma J."/>
        </authorList>
    </citation>
    <scope>NUCLEOTIDE SEQUENCE [LARGE SCALE GENOMIC DNA]</scope>
    <source>
        <strain evidence="3">LMG 29894</strain>
    </source>
</reference>
<keyword evidence="3" id="KW-1185">Reference proteome</keyword>
<dbReference type="Proteomes" id="UP001595791">
    <property type="component" value="Unassembled WGS sequence"/>
</dbReference>
<accession>A0ABV8MTJ4</accession>
<keyword evidence="1" id="KW-0732">Signal</keyword>
<evidence type="ECO:0000313" key="2">
    <source>
        <dbReference type="EMBL" id="MFC4160433.1"/>
    </source>
</evidence>
<evidence type="ECO:0000313" key="3">
    <source>
        <dbReference type="Proteomes" id="UP001595791"/>
    </source>
</evidence>
<proteinExistence type="predicted"/>
<comment type="caution">
    <text evidence="2">The sequence shown here is derived from an EMBL/GenBank/DDBJ whole genome shotgun (WGS) entry which is preliminary data.</text>
</comment>
<name>A0ABV8MTJ4_9NEIS</name>
<feature type="chain" id="PRO_5045691748" evidence="1">
    <location>
        <begin position="18"/>
        <end position="277"/>
    </location>
</feature>
<sequence>MRIALIAALAASSLAYAADIEDYTQVTASMNHERSDGWDSSGLGVTAHGAKSLGNGLGLLGGARADWEHPCSSLFDDCHQARSYEYEGELGLVWRRAGLGQLSAGFGRQRIEARSSGGSSHRHSVNFYQLGAEYYLNGMGVLGAQVQRSRSDEPLRIGQQSWTTSSLFAEYWRDNLTVGGRLTRYRPNHGTDSELALKWYGDERLALGATGENLDKDQRRIGFGVRYRLPFANNALTVGSELQFARQDYRALQLNLRYDFGPGAKLSLKERDRSLRY</sequence>
<dbReference type="EMBL" id="JBHSBU010000001">
    <property type="protein sequence ID" value="MFC4160433.1"/>
    <property type="molecule type" value="Genomic_DNA"/>
</dbReference>
<gene>
    <name evidence="2" type="ORF">ACFOW7_13910</name>
</gene>
<protein>
    <submittedName>
        <fullName evidence="2">Uncharacterized protein</fullName>
    </submittedName>
</protein>
<dbReference type="SUPFAM" id="SSF56935">
    <property type="entry name" value="Porins"/>
    <property type="match status" value="1"/>
</dbReference>
<evidence type="ECO:0000256" key="1">
    <source>
        <dbReference type="SAM" id="SignalP"/>
    </source>
</evidence>
<dbReference type="RefSeq" id="WP_378165253.1">
    <property type="nucleotide sequence ID" value="NZ_JBHSBU010000001.1"/>
</dbReference>